<dbReference type="AlphaFoldDB" id="A0AAD9YK61"/>
<sequence length="650" mass="65278">MPSAEPTGSNVPVINNHAFRGCLGSQAGYPSFNEIGRDAAMTPQRCIELVGSLRYAGVFFDTCYGSDFLDSASFVPTEGCRTLCPGDVQQICGGSVATNITRLRARHFRSQVSKRAVPVSVLLTIYERVDSFVVTPGTSTTTIPVGGDLILPSTPITLPGSAAPENVTPITNAVTPPGQLTTIGNPLDPSFSPQPSSVTSVFTVGGAPTTLVGVITPSATVPSSPTVTVSPSSGEDGNVQGPTSSVGLAGSQTVSNVGFPTAGSGGGNGDDGDVLDPSSSVGLDGSQTVPSIGTSTAASSPGPGDDSDVLEPITTTLGLVTSKASPSLASGSAGNLGIDTPMTSVVTTSVVTTITYTTINPANPTALMETELCSTLYFPDCGCPTQITPTVPMTTIEASCNKCGSKGESLVTLTVPESSYRTQESIVEEKHRSGGSHLQPQESKLYPEESQTQPSMIPAELAPAPTDLSDAGKLKGVPQSSIAYAMSAVTTTAVGSGGLDTSANQGNAPDEPGSQDAHGNMVVSPANPAASVGPVGAADIHSVAAAIPTQVVGSSNPESSIEGSSDVPGATPGVGGTGPGMGSDSGPGSGRSSGEEHLPPSPTELNTGGSISSNPSTVVVSGALRIQQWFDNPLFASAALFSITLVHFLN</sequence>
<feature type="region of interest" description="Disordered" evidence="1">
    <location>
        <begin position="551"/>
        <end position="613"/>
    </location>
</feature>
<keyword evidence="3" id="KW-1185">Reference proteome</keyword>
<comment type="caution">
    <text evidence="2">The sequence shown here is derived from an EMBL/GenBank/DDBJ whole genome shotgun (WGS) entry which is preliminary data.</text>
</comment>
<feature type="compositionally biased region" description="Polar residues" evidence="1">
    <location>
        <begin position="240"/>
        <end position="258"/>
    </location>
</feature>
<feature type="compositionally biased region" description="Low complexity" evidence="1">
    <location>
        <begin position="216"/>
        <end position="233"/>
    </location>
</feature>
<organism evidence="2 3">
    <name type="scientific">Colletotrichum kahawae</name>
    <name type="common">Coffee berry disease fungus</name>
    <dbReference type="NCBI Taxonomy" id="34407"/>
    <lineage>
        <taxon>Eukaryota</taxon>
        <taxon>Fungi</taxon>
        <taxon>Dikarya</taxon>
        <taxon>Ascomycota</taxon>
        <taxon>Pezizomycotina</taxon>
        <taxon>Sordariomycetes</taxon>
        <taxon>Hypocreomycetidae</taxon>
        <taxon>Glomerellales</taxon>
        <taxon>Glomerellaceae</taxon>
        <taxon>Colletotrichum</taxon>
        <taxon>Colletotrichum gloeosporioides species complex</taxon>
    </lineage>
</organism>
<name>A0AAD9YK61_COLKA</name>
<evidence type="ECO:0000313" key="3">
    <source>
        <dbReference type="Proteomes" id="UP001281614"/>
    </source>
</evidence>
<gene>
    <name evidence="2" type="ORF">CKAH01_15135</name>
</gene>
<feature type="region of interest" description="Disordered" evidence="1">
    <location>
        <begin position="420"/>
        <end position="453"/>
    </location>
</feature>
<feature type="region of interest" description="Disordered" evidence="1">
    <location>
        <begin position="497"/>
        <end position="526"/>
    </location>
</feature>
<dbReference type="EMBL" id="VYYT01000109">
    <property type="protein sequence ID" value="KAK2769599.1"/>
    <property type="molecule type" value="Genomic_DNA"/>
</dbReference>
<feature type="compositionally biased region" description="Polar residues" evidence="1">
    <location>
        <begin position="277"/>
        <end position="299"/>
    </location>
</feature>
<feature type="compositionally biased region" description="Polar residues" evidence="1">
    <location>
        <begin position="603"/>
        <end position="613"/>
    </location>
</feature>
<protein>
    <recommendedName>
        <fullName evidence="4">WSC domain-containing protein</fullName>
    </recommendedName>
</protein>
<reference evidence="2" key="1">
    <citation type="submission" date="2023-02" db="EMBL/GenBank/DDBJ databases">
        <title>Colletotrichum kahawae CIFC_Que2 genome sequencing and assembly.</title>
        <authorList>
            <person name="Baroncelli R."/>
        </authorList>
    </citation>
    <scope>NUCLEOTIDE SEQUENCE</scope>
    <source>
        <strain evidence="2">CIFC_Que2</strain>
    </source>
</reference>
<evidence type="ECO:0008006" key="4">
    <source>
        <dbReference type="Google" id="ProtNLM"/>
    </source>
</evidence>
<accession>A0AAD9YK61</accession>
<evidence type="ECO:0000256" key="1">
    <source>
        <dbReference type="SAM" id="MobiDB-lite"/>
    </source>
</evidence>
<feature type="region of interest" description="Disordered" evidence="1">
    <location>
        <begin position="216"/>
        <end position="311"/>
    </location>
</feature>
<feature type="compositionally biased region" description="Polar residues" evidence="1">
    <location>
        <begin position="497"/>
        <end position="507"/>
    </location>
</feature>
<feature type="compositionally biased region" description="Gly residues" evidence="1">
    <location>
        <begin position="572"/>
        <end position="591"/>
    </location>
</feature>
<proteinExistence type="predicted"/>
<dbReference type="Proteomes" id="UP001281614">
    <property type="component" value="Unassembled WGS sequence"/>
</dbReference>
<evidence type="ECO:0000313" key="2">
    <source>
        <dbReference type="EMBL" id="KAK2769599.1"/>
    </source>
</evidence>
<feature type="compositionally biased region" description="Low complexity" evidence="1">
    <location>
        <begin position="553"/>
        <end position="571"/>
    </location>
</feature>